<name>A0A5S3YV55_9GAMM</name>
<gene>
    <name evidence="2" type="ORF">CWB73_11125</name>
</gene>
<evidence type="ECO:0000256" key="1">
    <source>
        <dbReference type="SAM" id="Phobius"/>
    </source>
</evidence>
<evidence type="ECO:0000313" key="3">
    <source>
        <dbReference type="Proteomes" id="UP000307362"/>
    </source>
</evidence>
<dbReference type="OrthoDB" id="6401673at2"/>
<accession>A0A5S3YV55</accession>
<sequence length="155" mass="17782">MCFETGWAALLSADLWSKWAGIATALIAFIALRIARKQLKTAREESKRALAHSAYNDYLTLCFENTKFSYGNEKGECQSEYKWFVSKMLFAFEQIIEVYPDDIEWKTAIKNQLKMHSPHLTNSNSVSRKDWSNELTKIIQEVIESDSSEGPKTDS</sequence>
<dbReference type="EMBL" id="PNCM01000021">
    <property type="protein sequence ID" value="TMP80576.1"/>
    <property type="molecule type" value="Genomic_DNA"/>
</dbReference>
<reference evidence="3" key="2">
    <citation type="submission" date="2019-06" db="EMBL/GenBank/DDBJ databases">
        <title>Co-occurence of chitin degradation, pigmentation and bioactivity in marine Pseudoalteromonas.</title>
        <authorList>
            <person name="Sonnenschein E.C."/>
            <person name="Bech P.K."/>
        </authorList>
    </citation>
    <scope>NUCLEOTIDE SEQUENCE [LARGE SCALE GENOMIC DNA]</scope>
    <source>
        <strain evidence="3">S1189</strain>
    </source>
</reference>
<keyword evidence="1" id="KW-0812">Transmembrane</keyword>
<evidence type="ECO:0008006" key="4">
    <source>
        <dbReference type="Google" id="ProtNLM"/>
    </source>
</evidence>
<protein>
    <recommendedName>
        <fullName evidence="4">DUF4760 domain-containing protein</fullName>
    </recommendedName>
</protein>
<keyword evidence="1" id="KW-0472">Membrane</keyword>
<comment type="caution">
    <text evidence="2">The sequence shown here is derived from an EMBL/GenBank/DDBJ whole genome shotgun (WGS) entry which is preliminary data.</text>
</comment>
<dbReference type="Proteomes" id="UP000307362">
    <property type="component" value="Unassembled WGS sequence"/>
</dbReference>
<feature type="transmembrane region" description="Helical" evidence="1">
    <location>
        <begin position="16"/>
        <end position="35"/>
    </location>
</feature>
<dbReference type="RefSeq" id="WP_138567644.1">
    <property type="nucleotide sequence ID" value="NZ_PNCM01000021.1"/>
</dbReference>
<reference evidence="2 3" key="1">
    <citation type="submission" date="2017-12" db="EMBL/GenBank/DDBJ databases">
        <authorList>
            <person name="Paulsen S."/>
            <person name="Gram L.K."/>
        </authorList>
    </citation>
    <scope>NUCLEOTIDE SEQUENCE [LARGE SCALE GENOMIC DNA]</scope>
    <source>
        <strain evidence="2 3">S1189</strain>
    </source>
</reference>
<dbReference type="AlphaFoldDB" id="A0A5S3YV55"/>
<proteinExistence type="predicted"/>
<organism evidence="2 3">
    <name type="scientific">Pseudoalteromonas phenolica</name>
    <dbReference type="NCBI Taxonomy" id="161398"/>
    <lineage>
        <taxon>Bacteria</taxon>
        <taxon>Pseudomonadati</taxon>
        <taxon>Pseudomonadota</taxon>
        <taxon>Gammaproteobacteria</taxon>
        <taxon>Alteromonadales</taxon>
        <taxon>Pseudoalteromonadaceae</taxon>
        <taxon>Pseudoalteromonas</taxon>
    </lineage>
</organism>
<evidence type="ECO:0000313" key="2">
    <source>
        <dbReference type="EMBL" id="TMP80576.1"/>
    </source>
</evidence>
<keyword evidence="1" id="KW-1133">Transmembrane helix</keyword>